<sequence>MTFRNPGTANEKALALLSENTLRSDPTFKKYREMESIIPLYEMVASEDYWHPEQGRDVRRGVI</sequence>
<dbReference type="Proteomes" id="UP000319478">
    <property type="component" value="Unassembled WGS sequence"/>
</dbReference>
<protein>
    <submittedName>
        <fullName evidence="1">Uncharacterized protein</fullName>
    </submittedName>
</protein>
<evidence type="ECO:0000313" key="2">
    <source>
        <dbReference type="Proteomes" id="UP000319478"/>
    </source>
</evidence>
<evidence type="ECO:0000313" key="1">
    <source>
        <dbReference type="EMBL" id="GEC63799.1"/>
    </source>
</evidence>
<name>A0ABQ0SF43_NOVHA</name>
<reference evidence="1 2" key="1">
    <citation type="submission" date="2019-06" db="EMBL/GenBank/DDBJ databases">
        <title>Whole genome shotgun sequence of Komagataeibacter hansenii NBRC 14820.</title>
        <authorList>
            <person name="Hosoyama A."/>
            <person name="Uohara A."/>
            <person name="Ohji S."/>
            <person name="Ichikawa N."/>
        </authorList>
    </citation>
    <scope>NUCLEOTIDE SEQUENCE [LARGE SCALE GENOMIC DNA]</scope>
    <source>
        <strain evidence="1 2">NBRC 14820</strain>
    </source>
</reference>
<accession>A0ABQ0SF43</accession>
<gene>
    <name evidence="1" type="ORF">GHA01_16480</name>
</gene>
<comment type="caution">
    <text evidence="1">The sequence shown here is derived from an EMBL/GenBank/DDBJ whole genome shotgun (WGS) entry which is preliminary data.</text>
</comment>
<proteinExistence type="predicted"/>
<dbReference type="EMBL" id="BJNN01000088">
    <property type="protein sequence ID" value="GEC63799.1"/>
    <property type="molecule type" value="Genomic_DNA"/>
</dbReference>
<keyword evidence="2" id="KW-1185">Reference proteome</keyword>
<organism evidence="1 2">
    <name type="scientific">Novacetimonas hansenii</name>
    <name type="common">Komagataeibacter hansenii</name>
    <dbReference type="NCBI Taxonomy" id="436"/>
    <lineage>
        <taxon>Bacteria</taxon>
        <taxon>Pseudomonadati</taxon>
        <taxon>Pseudomonadota</taxon>
        <taxon>Alphaproteobacteria</taxon>
        <taxon>Acetobacterales</taxon>
        <taxon>Acetobacteraceae</taxon>
        <taxon>Novacetimonas</taxon>
    </lineage>
</organism>